<dbReference type="Proteomes" id="UP001597075">
    <property type="component" value="Unassembled WGS sequence"/>
</dbReference>
<evidence type="ECO:0000313" key="2">
    <source>
        <dbReference type="EMBL" id="MFD1632279.1"/>
    </source>
</evidence>
<evidence type="ECO:0000256" key="1">
    <source>
        <dbReference type="SAM" id="MobiDB-lite"/>
    </source>
</evidence>
<feature type="compositionally biased region" description="Low complexity" evidence="1">
    <location>
        <begin position="84"/>
        <end position="131"/>
    </location>
</feature>
<keyword evidence="3" id="KW-1185">Reference proteome</keyword>
<gene>
    <name evidence="2" type="ORF">ACFSBJ_00755</name>
</gene>
<dbReference type="AlphaFoldDB" id="A0ABD6CW39"/>
<evidence type="ECO:0000313" key="3">
    <source>
        <dbReference type="Proteomes" id="UP001597075"/>
    </source>
</evidence>
<reference evidence="2 3" key="1">
    <citation type="journal article" date="2019" name="Int. J. Syst. Evol. Microbiol.">
        <title>The Global Catalogue of Microorganisms (GCM) 10K type strain sequencing project: providing services to taxonomists for standard genome sequencing and annotation.</title>
        <authorList>
            <consortium name="The Broad Institute Genomics Platform"/>
            <consortium name="The Broad Institute Genome Sequencing Center for Infectious Disease"/>
            <person name="Wu L."/>
            <person name="Ma J."/>
        </authorList>
    </citation>
    <scope>NUCLEOTIDE SEQUENCE [LARGE SCALE GENOMIC DNA]</scope>
    <source>
        <strain evidence="2 3">CGMCC 1.10594</strain>
    </source>
</reference>
<organism evidence="2 3">
    <name type="scientific">Haloplanus ruber</name>
    <dbReference type="NCBI Taxonomy" id="869892"/>
    <lineage>
        <taxon>Archaea</taxon>
        <taxon>Methanobacteriati</taxon>
        <taxon>Methanobacteriota</taxon>
        <taxon>Stenosarchaea group</taxon>
        <taxon>Halobacteria</taxon>
        <taxon>Halobacteriales</taxon>
        <taxon>Haloferacaceae</taxon>
        <taxon>Haloplanus</taxon>
    </lineage>
</organism>
<sequence>MTLLNDVDATEIVAVVSLLGMIAAFVSSSSGDTNLSLPADFGQSDSEPNNSDESDEETNPAGGTTGPEDEVTWWEAGMDDDTAAGDTGDYDYGGATGSDPAGGDAGTDDSTGGASPGDTTTGGTTDVGDTGLVDIDWSDVAGAADHAAGSTDEWVGRLW</sequence>
<comment type="caution">
    <text evidence="2">The sequence shown here is derived from an EMBL/GenBank/DDBJ whole genome shotgun (WGS) entry which is preliminary data.</text>
</comment>
<protein>
    <submittedName>
        <fullName evidence="2">Uncharacterized protein</fullName>
    </submittedName>
</protein>
<proteinExistence type="predicted"/>
<feature type="compositionally biased region" description="Acidic residues" evidence="1">
    <location>
        <begin position="67"/>
        <end position="83"/>
    </location>
</feature>
<name>A0ABD6CW39_9EURY</name>
<feature type="region of interest" description="Disordered" evidence="1">
    <location>
        <begin position="30"/>
        <end position="131"/>
    </location>
</feature>
<dbReference type="RefSeq" id="WP_256406420.1">
    <property type="nucleotide sequence ID" value="NZ_CP187151.1"/>
</dbReference>
<accession>A0ABD6CW39</accession>
<dbReference type="EMBL" id="JBHUDL010000004">
    <property type="protein sequence ID" value="MFD1632279.1"/>
    <property type="molecule type" value="Genomic_DNA"/>
</dbReference>